<name>A0A507FNL0_9FUNG</name>
<dbReference type="PANTHER" id="PTHR31964">
    <property type="entry name" value="ADENINE NUCLEOTIDE ALPHA HYDROLASES-LIKE SUPERFAMILY PROTEIN"/>
    <property type="match status" value="1"/>
</dbReference>
<keyword evidence="3" id="KW-1185">Reference proteome</keyword>
<dbReference type="Gene3D" id="3.40.50.620">
    <property type="entry name" value="HUPs"/>
    <property type="match status" value="1"/>
</dbReference>
<evidence type="ECO:0000313" key="2">
    <source>
        <dbReference type="EMBL" id="TPX76916.1"/>
    </source>
</evidence>
<dbReference type="InterPro" id="IPR014729">
    <property type="entry name" value="Rossmann-like_a/b/a_fold"/>
</dbReference>
<organism evidence="2 3">
    <name type="scientific">Chytriomyces confervae</name>
    <dbReference type="NCBI Taxonomy" id="246404"/>
    <lineage>
        <taxon>Eukaryota</taxon>
        <taxon>Fungi</taxon>
        <taxon>Fungi incertae sedis</taxon>
        <taxon>Chytridiomycota</taxon>
        <taxon>Chytridiomycota incertae sedis</taxon>
        <taxon>Chytridiomycetes</taxon>
        <taxon>Chytridiales</taxon>
        <taxon>Chytriomycetaceae</taxon>
        <taxon>Chytriomyces</taxon>
    </lineage>
</organism>
<dbReference type="CDD" id="cd23659">
    <property type="entry name" value="USP_At3g01520-like"/>
    <property type="match status" value="1"/>
</dbReference>
<dbReference type="AlphaFoldDB" id="A0A507FNL0"/>
<feature type="domain" description="UspA" evidence="1">
    <location>
        <begin position="46"/>
        <end position="187"/>
    </location>
</feature>
<dbReference type="InterPro" id="IPR006016">
    <property type="entry name" value="UspA"/>
</dbReference>
<reference evidence="2 3" key="1">
    <citation type="journal article" date="2019" name="Sci. Rep.">
        <title>Comparative genomics of chytrid fungi reveal insights into the obligate biotrophic and pathogenic lifestyle of Synchytrium endobioticum.</title>
        <authorList>
            <person name="van de Vossenberg B.T.L.H."/>
            <person name="Warris S."/>
            <person name="Nguyen H.D.T."/>
            <person name="van Gent-Pelzer M.P.E."/>
            <person name="Joly D.L."/>
            <person name="van de Geest H.C."/>
            <person name="Bonants P.J.M."/>
            <person name="Smith D.S."/>
            <person name="Levesque C.A."/>
            <person name="van der Lee T.A.J."/>
        </authorList>
    </citation>
    <scope>NUCLEOTIDE SEQUENCE [LARGE SCALE GENOMIC DNA]</scope>
    <source>
        <strain evidence="2 3">CBS 675.73</strain>
    </source>
</reference>
<dbReference type="STRING" id="246404.A0A507FNL0"/>
<accession>A0A507FNL0</accession>
<protein>
    <recommendedName>
        <fullName evidence="1">UspA domain-containing protein</fullName>
    </recommendedName>
</protein>
<dbReference type="SUPFAM" id="SSF52402">
    <property type="entry name" value="Adenine nucleotide alpha hydrolases-like"/>
    <property type="match status" value="1"/>
</dbReference>
<dbReference type="Pfam" id="PF00582">
    <property type="entry name" value="Usp"/>
    <property type="match status" value="1"/>
</dbReference>
<comment type="caution">
    <text evidence="2">The sequence shown here is derived from an EMBL/GenBank/DDBJ whole genome shotgun (WGS) entry which is preliminary data.</text>
</comment>
<dbReference type="PANTHER" id="PTHR31964:SF140">
    <property type="entry name" value="UNIVERSAL STRESS PROTEIN FAMILY PROTEIN"/>
    <property type="match status" value="1"/>
</dbReference>
<dbReference type="Proteomes" id="UP000320333">
    <property type="component" value="Unassembled WGS sequence"/>
</dbReference>
<evidence type="ECO:0000259" key="1">
    <source>
        <dbReference type="Pfam" id="PF00582"/>
    </source>
</evidence>
<sequence>MDIFSQAHVNQAALAEAPAQNQQAQTSEIVPHHEHDEAHAHDSHSRVVAIAVDSSPIAEIVVNWAIKNFIQPTDLVVLLNARPFVTPPGSVYMDVASFIDRQEAHHRADSHKLLRAFASKLKQHKFATKAISLKGDVHEEIVRKAEEVEADTLIVGSRGLGFLSRVLVGSVGDYCVHNAHCPVIVVKPKAGELETVKAAVAERATSEVTLGA</sequence>
<dbReference type="InterPro" id="IPR006015">
    <property type="entry name" value="Universal_stress_UspA"/>
</dbReference>
<dbReference type="PRINTS" id="PR01438">
    <property type="entry name" value="UNVRSLSTRESS"/>
</dbReference>
<gene>
    <name evidence="2" type="ORF">CcCBS67573_g01816</name>
</gene>
<dbReference type="EMBL" id="QEAP01000033">
    <property type="protein sequence ID" value="TPX76916.1"/>
    <property type="molecule type" value="Genomic_DNA"/>
</dbReference>
<evidence type="ECO:0000313" key="3">
    <source>
        <dbReference type="Proteomes" id="UP000320333"/>
    </source>
</evidence>
<dbReference type="OrthoDB" id="843225at2759"/>
<proteinExistence type="predicted"/>